<dbReference type="CDD" id="cd22744">
    <property type="entry name" value="OTU"/>
    <property type="match status" value="1"/>
</dbReference>
<dbReference type="EC" id="3.4.19.12" evidence="3"/>
<dbReference type="InterPro" id="IPR038765">
    <property type="entry name" value="Papain-like_cys_pep_sf"/>
</dbReference>
<dbReference type="GO" id="GO:0016579">
    <property type="term" value="P:protein deubiquitination"/>
    <property type="evidence" value="ECO:0007669"/>
    <property type="project" value="TreeGrafter"/>
</dbReference>
<evidence type="ECO:0000256" key="3">
    <source>
        <dbReference type="RuleBase" id="RU367104"/>
    </source>
</evidence>
<dbReference type="GO" id="GO:0005634">
    <property type="term" value="C:nucleus"/>
    <property type="evidence" value="ECO:0007669"/>
    <property type="project" value="TreeGrafter"/>
</dbReference>
<dbReference type="Pfam" id="PF02338">
    <property type="entry name" value="OTU"/>
    <property type="match status" value="1"/>
</dbReference>
<name>A0A0M0JIC0_9EUKA</name>
<evidence type="ECO:0000256" key="1">
    <source>
        <dbReference type="ARBA" id="ARBA00000707"/>
    </source>
</evidence>
<comment type="subcellular location">
    <subcellularLocation>
        <location evidence="3">Cytoplasm</location>
    </subcellularLocation>
</comment>
<protein>
    <recommendedName>
        <fullName evidence="3">Ubiquitin thioesterase OTU</fullName>
        <ecNumber evidence="3">3.4.19.12</ecNumber>
    </recommendedName>
</protein>
<dbReference type="SUPFAM" id="SSF54001">
    <property type="entry name" value="Cysteine proteinases"/>
    <property type="match status" value="1"/>
</dbReference>
<dbReference type="GO" id="GO:0005829">
    <property type="term" value="C:cytosol"/>
    <property type="evidence" value="ECO:0007669"/>
    <property type="project" value="TreeGrafter"/>
</dbReference>
<comment type="function">
    <text evidence="3">Hydrolase that can remove conjugated ubiquitin from proteins and may therefore play an important regulatory role at the level of protein turnover by preventing degradation.</text>
</comment>
<dbReference type="Proteomes" id="UP000037460">
    <property type="component" value="Unassembled WGS sequence"/>
</dbReference>
<reference evidence="6" key="1">
    <citation type="journal article" date="2015" name="PLoS Genet.">
        <title>Genome Sequence and Transcriptome Analyses of Chrysochromulina tobin: Metabolic Tools for Enhanced Algal Fitness in the Prominent Order Prymnesiales (Haptophyceae).</title>
        <authorList>
            <person name="Hovde B.T."/>
            <person name="Deodato C.R."/>
            <person name="Hunsperger H.M."/>
            <person name="Ryken S.A."/>
            <person name="Yost W."/>
            <person name="Jha R.K."/>
            <person name="Patterson J."/>
            <person name="Monnat R.J. Jr."/>
            <person name="Barlow S.B."/>
            <person name="Starkenburg S.R."/>
            <person name="Cattolico R.A."/>
        </authorList>
    </citation>
    <scope>NUCLEOTIDE SEQUENCE</scope>
    <source>
        <strain evidence="6">CCMP291</strain>
    </source>
</reference>
<dbReference type="GO" id="GO:0036503">
    <property type="term" value="P:ERAD pathway"/>
    <property type="evidence" value="ECO:0007669"/>
    <property type="project" value="TreeGrafter"/>
</dbReference>
<comment type="catalytic activity">
    <reaction evidence="1 3">
        <text>Thiol-dependent hydrolysis of ester, thioester, amide, peptide and isopeptide bonds formed by the C-terminal Gly of ubiquitin (a 76-residue protein attached to proteins as an intracellular targeting signal).</text>
        <dbReference type="EC" id="3.4.19.12"/>
    </reaction>
</comment>
<evidence type="ECO:0000256" key="2">
    <source>
        <dbReference type="ARBA" id="ARBA00022801"/>
    </source>
</evidence>
<dbReference type="PANTHER" id="PTHR13312:SF0">
    <property type="entry name" value="UBIQUITIN THIOESTERASE OTU1"/>
    <property type="match status" value="1"/>
</dbReference>
<dbReference type="Gene3D" id="3.90.70.80">
    <property type="match status" value="1"/>
</dbReference>
<sequence length="151" mass="16022">MASGPVEILKSSLARVVRQPGDGACLFHSMAHGLRDGSSASSLRRDICNFINEHPTLEIADSPLKEWILWDSGTSVSDYCAKMKSQGVWGGGVEMAAASHLKGVNVYVYQQSGGGYKRISCFEGPGGASSRAVRVLYGGGVHYDALELTNG</sequence>
<dbReference type="PANTHER" id="PTHR13312">
    <property type="entry name" value="HIV-INDUCED PROTEIN-7-LIKE PROTEASE"/>
    <property type="match status" value="1"/>
</dbReference>
<evidence type="ECO:0000313" key="5">
    <source>
        <dbReference type="EMBL" id="KOO26072.1"/>
    </source>
</evidence>
<evidence type="ECO:0000259" key="4">
    <source>
        <dbReference type="PROSITE" id="PS50802"/>
    </source>
</evidence>
<gene>
    <name evidence="5" type="ORF">Ctob_001760</name>
</gene>
<dbReference type="EMBL" id="JWZX01002894">
    <property type="protein sequence ID" value="KOO26072.1"/>
    <property type="molecule type" value="Genomic_DNA"/>
</dbReference>
<comment type="caution">
    <text evidence="5">The sequence shown here is derived from an EMBL/GenBank/DDBJ whole genome shotgun (WGS) entry which is preliminary data.</text>
</comment>
<dbReference type="PROSITE" id="PS50802">
    <property type="entry name" value="OTU"/>
    <property type="match status" value="1"/>
</dbReference>
<dbReference type="GO" id="GO:0004843">
    <property type="term" value="F:cysteine-type deubiquitinase activity"/>
    <property type="evidence" value="ECO:0007669"/>
    <property type="project" value="UniProtKB-UniRule"/>
</dbReference>
<evidence type="ECO:0000313" key="6">
    <source>
        <dbReference type="Proteomes" id="UP000037460"/>
    </source>
</evidence>
<keyword evidence="2 3" id="KW-0378">Hydrolase</keyword>
<keyword evidence="3" id="KW-0645">Protease</keyword>
<feature type="domain" description="OTU" evidence="4">
    <location>
        <begin position="14"/>
        <end position="149"/>
    </location>
</feature>
<keyword evidence="3" id="KW-0788">Thiol protease</keyword>
<proteinExistence type="predicted"/>
<dbReference type="GO" id="GO:0030968">
    <property type="term" value="P:endoplasmic reticulum unfolded protein response"/>
    <property type="evidence" value="ECO:0007669"/>
    <property type="project" value="TreeGrafter"/>
</dbReference>
<keyword evidence="6" id="KW-1185">Reference proteome</keyword>
<dbReference type="AlphaFoldDB" id="A0A0M0JIC0"/>
<organism evidence="5 6">
    <name type="scientific">Chrysochromulina tobinii</name>
    <dbReference type="NCBI Taxonomy" id="1460289"/>
    <lineage>
        <taxon>Eukaryota</taxon>
        <taxon>Haptista</taxon>
        <taxon>Haptophyta</taxon>
        <taxon>Prymnesiophyceae</taxon>
        <taxon>Prymnesiales</taxon>
        <taxon>Chrysochromulinaceae</taxon>
        <taxon>Chrysochromulina</taxon>
    </lineage>
</organism>
<dbReference type="InterPro" id="IPR003323">
    <property type="entry name" value="OTU_dom"/>
</dbReference>
<dbReference type="OrthoDB" id="409956at2759"/>
<keyword evidence="3" id="KW-0963">Cytoplasm</keyword>
<keyword evidence="3" id="KW-0833">Ubl conjugation pathway</keyword>
<accession>A0A0M0JIC0</accession>